<keyword evidence="3" id="KW-1185">Reference proteome</keyword>
<organism evidence="2 3">
    <name type="scientific">Lacticaseibacillus saniviri JCM 17471 = DSM 24301</name>
    <dbReference type="NCBI Taxonomy" id="1293598"/>
    <lineage>
        <taxon>Bacteria</taxon>
        <taxon>Bacillati</taxon>
        <taxon>Bacillota</taxon>
        <taxon>Bacilli</taxon>
        <taxon>Lactobacillales</taxon>
        <taxon>Lactobacillaceae</taxon>
        <taxon>Lacticaseibacillus</taxon>
    </lineage>
</organism>
<accession>A0A0R2N0K7</accession>
<dbReference type="PATRIC" id="fig|1293598.4.peg.156"/>
<dbReference type="STRING" id="1293598.IV56_GL000149"/>
<feature type="transmembrane region" description="Helical" evidence="1">
    <location>
        <begin position="27"/>
        <end position="46"/>
    </location>
</feature>
<comment type="caution">
    <text evidence="2">The sequence shown here is derived from an EMBL/GenBank/DDBJ whole genome shotgun (WGS) entry which is preliminary data.</text>
</comment>
<feature type="transmembrane region" description="Helical" evidence="1">
    <location>
        <begin position="5"/>
        <end position="21"/>
    </location>
</feature>
<evidence type="ECO:0000313" key="3">
    <source>
        <dbReference type="Proteomes" id="UP000050969"/>
    </source>
</evidence>
<proteinExistence type="predicted"/>
<dbReference type="AlphaFoldDB" id="A0A0R2N0K7"/>
<keyword evidence="1" id="KW-1133">Transmembrane helix</keyword>
<sequence length="55" mass="6153">MKIVINIVLFILFMTMVILGQQHVGYAGLSVMLIGLAGLLTQLWAYNRNGQRGKF</sequence>
<keyword evidence="1" id="KW-0812">Transmembrane</keyword>
<dbReference type="RefSeq" id="WP_164479297.1">
    <property type="nucleotide sequence ID" value="NZ_JQCE01000012.1"/>
</dbReference>
<dbReference type="InterPro" id="IPR054198">
    <property type="entry name" value="DUF6903"/>
</dbReference>
<protein>
    <submittedName>
        <fullName evidence="2">Uncharacterized protein</fullName>
    </submittedName>
</protein>
<dbReference type="Proteomes" id="UP000050969">
    <property type="component" value="Unassembled WGS sequence"/>
</dbReference>
<keyword evidence="1" id="KW-0472">Membrane</keyword>
<dbReference type="EMBL" id="JQCE01000012">
    <property type="protein sequence ID" value="KRO17533.1"/>
    <property type="molecule type" value="Genomic_DNA"/>
</dbReference>
<dbReference type="Pfam" id="PF21844">
    <property type="entry name" value="DUF6903"/>
    <property type="match status" value="1"/>
</dbReference>
<name>A0A0R2N0K7_9LACO</name>
<evidence type="ECO:0000313" key="2">
    <source>
        <dbReference type="EMBL" id="KRO17533.1"/>
    </source>
</evidence>
<reference evidence="2 3" key="1">
    <citation type="journal article" date="2015" name="Genome Announc.">
        <title>Expanding the biotechnology potential of lactobacilli through comparative genomics of 213 strains and associated genera.</title>
        <authorList>
            <person name="Sun Z."/>
            <person name="Harris H.M."/>
            <person name="McCann A."/>
            <person name="Guo C."/>
            <person name="Argimon S."/>
            <person name="Zhang W."/>
            <person name="Yang X."/>
            <person name="Jeffery I.B."/>
            <person name="Cooney J.C."/>
            <person name="Kagawa T.F."/>
            <person name="Liu W."/>
            <person name="Song Y."/>
            <person name="Salvetti E."/>
            <person name="Wrobel A."/>
            <person name="Rasinkangas P."/>
            <person name="Parkhill J."/>
            <person name="Rea M.C."/>
            <person name="O'Sullivan O."/>
            <person name="Ritari J."/>
            <person name="Douillard F.P."/>
            <person name="Paul Ross R."/>
            <person name="Yang R."/>
            <person name="Briner A.E."/>
            <person name="Felis G.E."/>
            <person name="de Vos W.M."/>
            <person name="Barrangou R."/>
            <person name="Klaenhammer T.R."/>
            <person name="Caufield P.W."/>
            <person name="Cui Y."/>
            <person name="Zhang H."/>
            <person name="O'Toole P.W."/>
        </authorList>
    </citation>
    <scope>NUCLEOTIDE SEQUENCE [LARGE SCALE GENOMIC DNA]</scope>
    <source>
        <strain evidence="2 3">DSM 24301</strain>
    </source>
</reference>
<evidence type="ECO:0000256" key="1">
    <source>
        <dbReference type="SAM" id="Phobius"/>
    </source>
</evidence>
<gene>
    <name evidence="2" type="ORF">IV56_GL000149</name>
</gene>